<evidence type="ECO:0000313" key="2">
    <source>
        <dbReference type="EMBL" id="KAK8375769.1"/>
    </source>
</evidence>
<sequence>MTRVAQPKLFRNGVLRSYQLDGFSWLLTLYKNGINGILGDEMGLGKTVSLSPWCVIWWSREWPGPSWCVPRSPRCQTGWLNSHSAVPRVRE</sequence>
<dbReference type="InterPro" id="IPR027417">
    <property type="entry name" value="P-loop_NTPase"/>
</dbReference>
<dbReference type="GO" id="GO:0003682">
    <property type="term" value="F:chromatin binding"/>
    <property type="evidence" value="ECO:0007669"/>
    <property type="project" value="TreeGrafter"/>
</dbReference>
<dbReference type="Pfam" id="PF00176">
    <property type="entry name" value="SNF2-rel_dom"/>
    <property type="match status" value="1"/>
</dbReference>
<feature type="domain" description="SNF2 N-terminal" evidence="1">
    <location>
        <begin position="18"/>
        <end position="49"/>
    </location>
</feature>
<organism evidence="2 3">
    <name type="scientific">Scylla paramamosain</name>
    <name type="common">Mud crab</name>
    <dbReference type="NCBI Taxonomy" id="85552"/>
    <lineage>
        <taxon>Eukaryota</taxon>
        <taxon>Metazoa</taxon>
        <taxon>Ecdysozoa</taxon>
        <taxon>Arthropoda</taxon>
        <taxon>Crustacea</taxon>
        <taxon>Multicrustacea</taxon>
        <taxon>Malacostraca</taxon>
        <taxon>Eumalacostraca</taxon>
        <taxon>Eucarida</taxon>
        <taxon>Decapoda</taxon>
        <taxon>Pleocyemata</taxon>
        <taxon>Brachyura</taxon>
        <taxon>Eubrachyura</taxon>
        <taxon>Portunoidea</taxon>
        <taxon>Portunidae</taxon>
        <taxon>Portuninae</taxon>
        <taxon>Scylla</taxon>
    </lineage>
</organism>
<dbReference type="GO" id="GO:0006346">
    <property type="term" value="P:DNA methylation-dependent constitutive heterochromatin formation"/>
    <property type="evidence" value="ECO:0007669"/>
    <property type="project" value="TreeGrafter"/>
</dbReference>
<dbReference type="GO" id="GO:0031508">
    <property type="term" value="P:pericentric heterochromatin formation"/>
    <property type="evidence" value="ECO:0007669"/>
    <property type="project" value="TreeGrafter"/>
</dbReference>
<dbReference type="AlphaFoldDB" id="A0AAW0SK60"/>
<dbReference type="EMBL" id="JARAKH010000049">
    <property type="protein sequence ID" value="KAK8375768.1"/>
    <property type="molecule type" value="Genomic_DNA"/>
</dbReference>
<accession>A0AAW0SK60</accession>
<keyword evidence="3" id="KW-1185">Reference proteome</keyword>
<dbReference type="InterPro" id="IPR000330">
    <property type="entry name" value="SNF2_N"/>
</dbReference>
<protein>
    <recommendedName>
        <fullName evidence="1">SNF2 N-terminal domain-containing protein</fullName>
    </recommendedName>
</protein>
<dbReference type="GO" id="GO:0005634">
    <property type="term" value="C:nucleus"/>
    <property type="evidence" value="ECO:0007669"/>
    <property type="project" value="TreeGrafter"/>
</dbReference>
<dbReference type="GO" id="GO:0044027">
    <property type="term" value="P:negative regulation of gene expression via chromosomal CpG island methylation"/>
    <property type="evidence" value="ECO:0007669"/>
    <property type="project" value="TreeGrafter"/>
</dbReference>
<dbReference type="GO" id="GO:0005721">
    <property type="term" value="C:pericentric heterochromatin"/>
    <property type="evidence" value="ECO:0007669"/>
    <property type="project" value="TreeGrafter"/>
</dbReference>
<reference evidence="2 3" key="1">
    <citation type="submission" date="2023-03" db="EMBL/GenBank/DDBJ databases">
        <title>High-quality genome of Scylla paramamosain provides insights in environmental adaptation.</title>
        <authorList>
            <person name="Zhang L."/>
        </authorList>
    </citation>
    <scope>NUCLEOTIDE SEQUENCE [LARGE SCALE GENOMIC DNA]</scope>
    <source>
        <strain evidence="2">LZ_2023a</strain>
        <tissue evidence="2">Muscle</tissue>
    </source>
</reference>
<dbReference type="PANTHER" id="PTHR47161">
    <property type="entry name" value="LYMPHOID-SPECIFIC HELICASE"/>
    <property type="match status" value="1"/>
</dbReference>
<dbReference type="PANTHER" id="PTHR47161:SF1">
    <property type="entry name" value="LYMPHOID-SPECIFIC HELICASE"/>
    <property type="match status" value="1"/>
</dbReference>
<evidence type="ECO:0000313" key="3">
    <source>
        <dbReference type="Proteomes" id="UP001487740"/>
    </source>
</evidence>
<evidence type="ECO:0000259" key="1">
    <source>
        <dbReference type="Pfam" id="PF00176"/>
    </source>
</evidence>
<dbReference type="Gene3D" id="3.40.50.10810">
    <property type="entry name" value="Tandem AAA-ATPase domain"/>
    <property type="match status" value="1"/>
</dbReference>
<gene>
    <name evidence="2" type="ORF">O3P69_008485</name>
</gene>
<proteinExistence type="predicted"/>
<dbReference type="SUPFAM" id="SSF52540">
    <property type="entry name" value="P-loop containing nucleoside triphosphate hydrolases"/>
    <property type="match status" value="1"/>
</dbReference>
<name>A0AAW0SK60_SCYPA</name>
<dbReference type="Proteomes" id="UP001487740">
    <property type="component" value="Unassembled WGS sequence"/>
</dbReference>
<comment type="caution">
    <text evidence="2">The sequence shown here is derived from an EMBL/GenBank/DDBJ whole genome shotgun (WGS) entry which is preliminary data.</text>
</comment>
<dbReference type="GO" id="GO:0005524">
    <property type="term" value="F:ATP binding"/>
    <property type="evidence" value="ECO:0007669"/>
    <property type="project" value="InterPro"/>
</dbReference>
<dbReference type="EMBL" id="JARAKH010000049">
    <property type="protein sequence ID" value="KAK8375769.1"/>
    <property type="molecule type" value="Genomic_DNA"/>
</dbReference>
<dbReference type="InterPro" id="IPR038718">
    <property type="entry name" value="SNF2-like_sf"/>
</dbReference>